<dbReference type="InterPro" id="IPR002938">
    <property type="entry name" value="FAD-bd"/>
</dbReference>
<dbReference type="PANTHER" id="PTHR13789">
    <property type="entry name" value="MONOOXYGENASE"/>
    <property type="match status" value="1"/>
</dbReference>
<dbReference type="Proteomes" id="UP000076584">
    <property type="component" value="Unassembled WGS sequence"/>
</dbReference>
<keyword evidence="3" id="KW-0274">FAD</keyword>
<sequence length="541" mass="60075">MQRRHSPCWFSCWTLEQKNFSLGFFTRGRGSSQTFNIAPVIPATALAFSPFSLSRKPTSAMLDVVIVGAGIAGLSAGISLRRAGHKVRIYEGSSMNNEVGAAINITPNTSRFLTRWGLDPEASGFVKAGAVHFQDPVTMEITSTESHAENGELYDADLWYAHRVDLHDTLKKMATDPAGPGLPVTIHLNSSVVKYDPGLPAVYLQDGEEVRADLVVGADGIHSIAGKTVLGYENPPVPPNHYNSCYRFLIPAEVLENDPETKFWNENVDGLVRLFQDDKNDRRLISYPCRNNTIHNFIVMSYDEDMKSATREDFQAEVDKAQLVEKFVSFHPSLLAVIRQVLSSIMAATPSSNNHRSKATDINRWPLLYRAPVPTWHKGKMVLAGDAAHPVLPHQGQGGAMGLEDGLALGVVMAGAADASDVEKLLEVYERIRKARTSVIQLLSNIEKGEPRLVENELLQFMSKEDIPKTQKEIFIHSFEYDVVDEAIKIMEEFDPSFHLPHDFFEDDSFNMNHVNGELSKMSGFIKVETCISVETEEVTA</sequence>
<dbReference type="InterPro" id="IPR050493">
    <property type="entry name" value="FAD-dep_Monooxygenase_BioMet"/>
</dbReference>
<organism evidence="7 8">
    <name type="scientific">Colletotrichum incanum</name>
    <name type="common">Soybean anthracnose fungus</name>
    <dbReference type="NCBI Taxonomy" id="1573173"/>
    <lineage>
        <taxon>Eukaryota</taxon>
        <taxon>Fungi</taxon>
        <taxon>Dikarya</taxon>
        <taxon>Ascomycota</taxon>
        <taxon>Pezizomycotina</taxon>
        <taxon>Sordariomycetes</taxon>
        <taxon>Hypocreomycetidae</taxon>
        <taxon>Glomerellales</taxon>
        <taxon>Glomerellaceae</taxon>
        <taxon>Colletotrichum</taxon>
        <taxon>Colletotrichum spaethianum species complex</taxon>
    </lineage>
</organism>
<dbReference type="PRINTS" id="PR00420">
    <property type="entry name" value="RNGMNOXGNASE"/>
</dbReference>
<dbReference type="GO" id="GO:0071949">
    <property type="term" value="F:FAD binding"/>
    <property type="evidence" value="ECO:0007669"/>
    <property type="project" value="InterPro"/>
</dbReference>
<evidence type="ECO:0000256" key="1">
    <source>
        <dbReference type="ARBA" id="ARBA00007992"/>
    </source>
</evidence>
<evidence type="ECO:0000256" key="5">
    <source>
        <dbReference type="ARBA" id="ARBA00023033"/>
    </source>
</evidence>
<dbReference type="InterPro" id="IPR036188">
    <property type="entry name" value="FAD/NAD-bd_sf"/>
</dbReference>
<keyword evidence="5" id="KW-0503">Monooxygenase</keyword>
<dbReference type="STRING" id="1573173.A0A162NDF1"/>
<evidence type="ECO:0000313" key="8">
    <source>
        <dbReference type="Proteomes" id="UP000076584"/>
    </source>
</evidence>
<comment type="similarity">
    <text evidence="1">Belongs to the paxM FAD-dependent monooxygenase family.</text>
</comment>
<proteinExistence type="inferred from homology"/>
<evidence type="ECO:0000313" key="7">
    <source>
        <dbReference type="EMBL" id="KZL85825.1"/>
    </source>
</evidence>
<feature type="domain" description="FAD-binding" evidence="6">
    <location>
        <begin position="357"/>
        <end position="437"/>
    </location>
</feature>
<dbReference type="SUPFAM" id="SSF54373">
    <property type="entry name" value="FAD-linked reductases, C-terminal domain"/>
    <property type="match status" value="1"/>
</dbReference>
<evidence type="ECO:0000256" key="2">
    <source>
        <dbReference type="ARBA" id="ARBA00022630"/>
    </source>
</evidence>
<keyword evidence="2" id="KW-0285">Flavoprotein</keyword>
<dbReference type="GO" id="GO:0004497">
    <property type="term" value="F:monooxygenase activity"/>
    <property type="evidence" value="ECO:0007669"/>
    <property type="project" value="UniProtKB-KW"/>
</dbReference>
<feature type="domain" description="FAD-binding" evidence="6">
    <location>
        <begin position="62"/>
        <end position="231"/>
    </location>
</feature>
<protein>
    <submittedName>
        <fullName evidence="7">Fad binding domain-containing protein</fullName>
    </submittedName>
</protein>
<gene>
    <name evidence="7" type="ORF">CI238_05765</name>
</gene>
<comment type="caution">
    <text evidence="7">The sequence shown here is derived from an EMBL/GenBank/DDBJ whole genome shotgun (WGS) entry which is preliminary data.</text>
</comment>
<keyword evidence="8" id="KW-1185">Reference proteome</keyword>
<evidence type="ECO:0000256" key="3">
    <source>
        <dbReference type="ARBA" id="ARBA00022827"/>
    </source>
</evidence>
<evidence type="ECO:0000256" key="4">
    <source>
        <dbReference type="ARBA" id="ARBA00023002"/>
    </source>
</evidence>
<dbReference type="SUPFAM" id="SSF51905">
    <property type="entry name" value="FAD/NAD(P)-binding domain"/>
    <property type="match status" value="1"/>
</dbReference>
<dbReference type="Pfam" id="PF01494">
    <property type="entry name" value="FAD_binding_3"/>
    <property type="match status" value="2"/>
</dbReference>
<reference evidence="7 8" key="1">
    <citation type="submission" date="2015-06" db="EMBL/GenBank/DDBJ databases">
        <title>Survival trade-offs in plant roots during colonization by closely related pathogenic and mutualistic fungi.</title>
        <authorList>
            <person name="Hacquard S."/>
            <person name="Kracher B."/>
            <person name="Hiruma K."/>
            <person name="Weinman A."/>
            <person name="Muench P."/>
            <person name="Garrido Oter R."/>
            <person name="Ver Loren van Themaat E."/>
            <person name="Dallerey J.-F."/>
            <person name="Damm U."/>
            <person name="Henrissat B."/>
            <person name="Lespinet O."/>
            <person name="Thon M."/>
            <person name="Kemen E."/>
            <person name="McHardy A.C."/>
            <person name="Schulze-Lefert P."/>
            <person name="O'Connell R.J."/>
        </authorList>
    </citation>
    <scope>NUCLEOTIDE SEQUENCE [LARGE SCALE GENOMIC DNA]</scope>
    <source>
        <strain evidence="7 8">MAFF 238704</strain>
    </source>
</reference>
<name>A0A162NDF1_COLIC</name>
<dbReference type="EMBL" id="LFIW01000566">
    <property type="protein sequence ID" value="KZL85825.1"/>
    <property type="molecule type" value="Genomic_DNA"/>
</dbReference>
<dbReference type="PANTHER" id="PTHR13789:SF215">
    <property type="entry name" value="FAD-BINDING DOMAIN-CONTAINING PROTEIN-RELATED"/>
    <property type="match status" value="1"/>
</dbReference>
<evidence type="ECO:0000259" key="6">
    <source>
        <dbReference type="Pfam" id="PF01494"/>
    </source>
</evidence>
<dbReference type="AlphaFoldDB" id="A0A162NDF1"/>
<accession>A0A162NDF1</accession>
<keyword evidence="4" id="KW-0560">Oxidoreductase</keyword>
<dbReference type="Gene3D" id="3.50.50.60">
    <property type="entry name" value="FAD/NAD(P)-binding domain"/>
    <property type="match status" value="1"/>
</dbReference>